<keyword evidence="10" id="KW-0472">Membrane</keyword>
<evidence type="ECO:0000256" key="5">
    <source>
        <dbReference type="ARBA" id="ARBA00023054"/>
    </source>
</evidence>
<gene>
    <name evidence="14" type="primary">LOC116939474</name>
</gene>
<feature type="region of interest" description="Disordered" evidence="9">
    <location>
        <begin position="1073"/>
        <end position="1185"/>
    </location>
</feature>
<protein>
    <submittedName>
        <fullName evidence="14">Transport and Golgi organization protein 1 homolog isoform X1</fullName>
    </submittedName>
</protein>
<feature type="compositionally biased region" description="Basic and acidic residues" evidence="9">
    <location>
        <begin position="332"/>
        <end position="342"/>
    </location>
</feature>
<evidence type="ECO:0000256" key="2">
    <source>
        <dbReference type="ARBA" id="ARBA00022443"/>
    </source>
</evidence>
<sequence>MASRLLTRTGLILLLPLLLPLLSPCQSSAVDREPLSDQKICADTECRDVMYHVKAIRDYEAQDCRFVSFSKDDDVYVYYRLAGQREDLWLGMVGNKLGYFPKDVVEVQNNYSTTEVTLPTMDTDFSCSKEDVISESAEYPDTKTPNLNEDSLAIDLKDDSEHTPRDIQIASPKEESNDQTGSDFSNYKEKDLTSSNNGGEHLSVPLDKNSTTYNDTSNRHNERGDSKVAAHTEVEGGESEDIVVRYKNSIMPDIKHPIDAEDGHDFVLEKEKPLPREGDTVKVVIEKNNLEIQDDSEVMENNQEGVTTKKHITYEQVMGSDLPINYNLIETENKDAEEERSHGTTTGNEIETENNDLENTDNVYKQHDSHVSSTLESENDIEGPSFYVNSLLTTLNLSSPHYMEQNRDLAILKTYLREEILSELTEIFGEEGVIALETSLWRMDEELQHMENALGHDVQRDELLDSVVNEFRPHILWWFRKVVDARTRQIPLNPEEDIHKDNFTFFSDVQEIMSSLRQKYSKDVIEPENLHHEGKSPSRPTPSAGVKFLTKDVKKTGCQKSGVAAAAYVPEMIQKFDSFILKITAALHPALQPFVMAITSWKPELSQSIVNYFGLPLDVSVLLLLFAFILCMVFFCRICLVVRNRSYLKREAALVVQVKNIVNEKNMLICQVVDTKVKLVEVETTMEETKGKLENSNDDSVALKAVCRRIEQELLQLAQASEALMEDLAAVRQEGAYHKEKLYEMKHNMEMLETTKALLEAQMKQLMPKVDASHAAENKLQTELQAMQRTHQQLRDSTEQTDRETENCRVQSSELQEQLEQKRQYKEEMMATLACKEEEMEVMANFLNEIRQFTLPSEQGGERRLVENGELSDSHSHVQKLKLRDLLDVEKLQATLEVTEEEIADLKTRYSNQLEENNKLQGVIQEREKKNTELFSESSHLKNELDFCRKKLEIVKEMYQEKESTLQKKLFVEQQARDLSETSPEHMNERAQQAMEEASTNKKQVQTLREELEKVECGFREQMAEFEKKAYENWLKTRSVERDLKASRQEVANLKQRMVELEYNMDLAEAQEMPPQNHGVPRSSSTPQGLAVGGSSLVGTPFTVSPVSVPPSPPRLTDEPRRAPSAPLVYRGLPGYGPERTPLNYDKRFPSPHPGYEPANELPESESNNYHSINDGNDSLDKVTNDEVDGKEVPEVLSSRTSPLLRWGLPPRDYYNHGPGQGQHFELGLHRPQFPPPDALQSREAHHYYRPQPMFHPFAPHLARVPPRDFPPHAEMYPSLPPLMNPMAGPPPPRGPYNMMPLRHFGPPPFFSSGPPVRLYGPPPPRGPYGLPTYLEPPQSGQIPPGLHPPDEVGISSVRDDENIHPVSSAGSDSSRP</sequence>
<feature type="region of interest" description="Disordered" evidence="9">
    <location>
        <begin position="154"/>
        <end position="236"/>
    </location>
</feature>
<dbReference type="Pfam" id="PF07653">
    <property type="entry name" value="SH3_2"/>
    <property type="match status" value="1"/>
</dbReference>
<feature type="compositionally biased region" description="Basic and acidic residues" evidence="9">
    <location>
        <begin position="217"/>
        <end position="234"/>
    </location>
</feature>
<keyword evidence="6" id="KW-0325">Glycoprotein</keyword>
<evidence type="ECO:0000256" key="6">
    <source>
        <dbReference type="ARBA" id="ARBA00023180"/>
    </source>
</evidence>
<feature type="compositionally biased region" description="Basic and acidic residues" evidence="9">
    <location>
        <begin position="793"/>
        <end position="807"/>
    </location>
</feature>
<dbReference type="Gene3D" id="2.30.30.40">
    <property type="entry name" value="SH3 Domains"/>
    <property type="match status" value="1"/>
</dbReference>
<keyword evidence="10" id="KW-0812">Transmembrane</keyword>
<feature type="region of interest" description="Disordered" evidence="9">
    <location>
        <begin position="787"/>
        <end position="815"/>
    </location>
</feature>
<feature type="region of interest" description="Disordered" evidence="9">
    <location>
        <begin position="1316"/>
        <end position="1377"/>
    </location>
</feature>
<evidence type="ECO:0000256" key="11">
    <source>
        <dbReference type="SAM" id="SignalP"/>
    </source>
</evidence>
<feature type="compositionally biased region" description="Basic and acidic residues" evidence="9">
    <location>
        <begin position="155"/>
        <end position="165"/>
    </location>
</feature>
<dbReference type="SUPFAM" id="SSF50044">
    <property type="entry name" value="SH3-domain"/>
    <property type="match status" value="1"/>
</dbReference>
<feature type="domain" description="SH3" evidence="12">
    <location>
        <begin position="48"/>
        <end position="110"/>
    </location>
</feature>
<evidence type="ECO:0000256" key="3">
    <source>
        <dbReference type="ARBA" id="ARBA00022729"/>
    </source>
</evidence>
<reference evidence="14" key="1">
    <citation type="submission" date="2025-08" db="UniProtKB">
        <authorList>
            <consortium name="RefSeq"/>
        </authorList>
    </citation>
    <scope>IDENTIFICATION</scope>
    <source>
        <tissue evidence="14">Sperm</tissue>
    </source>
</reference>
<keyword evidence="13" id="KW-1185">Reference proteome</keyword>
<dbReference type="Proteomes" id="UP001318040">
    <property type="component" value="Chromosome 6"/>
</dbReference>
<dbReference type="RefSeq" id="XP_032803778.1">
    <property type="nucleotide sequence ID" value="XM_032947887.1"/>
</dbReference>
<comment type="subcellular location">
    <subcellularLocation>
        <location evidence="1">Endoplasmic reticulum membrane</location>
        <topology evidence="1">Single-pass membrane protein</topology>
    </subcellularLocation>
</comment>
<feature type="chain" id="PRO_5042565670" evidence="11">
    <location>
        <begin position="28"/>
        <end position="1377"/>
    </location>
</feature>
<dbReference type="PANTHER" id="PTHR23158">
    <property type="entry name" value="MELANOMA INHIBITORY ACTIVITY-RELATED"/>
    <property type="match status" value="1"/>
</dbReference>
<evidence type="ECO:0000256" key="4">
    <source>
        <dbReference type="ARBA" id="ARBA00022824"/>
    </source>
</evidence>
<evidence type="ECO:0000256" key="8">
    <source>
        <dbReference type="SAM" id="Coils"/>
    </source>
</evidence>
<evidence type="ECO:0000256" key="7">
    <source>
        <dbReference type="PROSITE-ProRule" id="PRU00192"/>
    </source>
</evidence>
<dbReference type="GO" id="GO:0005789">
    <property type="term" value="C:endoplasmic reticulum membrane"/>
    <property type="evidence" value="ECO:0007669"/>
    <property type="project" value="UniProtKB-SubCell"/>
</dbReference>
<feature type="signal peptide" evidence="11">
    <location>
        <begin position="1"/>
        <end position="27"/>
    </location>
</feature>
<feature type="compositionally biased region" description="Polar residues" evidence="9">
    <location>
        <begin position="1165"/>
        <end position="1177"/>
    </location>
</feature>
<dbReference type="InterPro" id="IPR051500">
    <property type="entry name" value="cTAGE_MIA/OTOR"/>
</dbReference>
<keyword evidence="2 7" id="KW-0728">SH3 domain</keyword>
<evidence type="ECO:0000256" key="10">
    <source>
        <dbReference type="SAM" id="Phobius"/>
    </source>
</evidence>
<keyword evidence="10" id="KW-1133">Transmembrane helix</keyword>
<dbReference type="GO" id="GO:0070971">
    <property type="term" value="C:endoplasmic reticulum exit site"/>
    <property type="evidence" value="ECO:0007669"/>
    <property type="project" value="TreeGrafter"/>
</dbReference>
<feature type="compositionally biased region" description="Acidic residues" evidence="9">
    <location>
        <begin position="350"/>
        <end position="359"/>
    </location>
</feature>
<dbReference type="InterPro" id="IPR036028">
    <property type="entry name" value="SH3-like_dom_sf"/>
</dbReference>
<name>A0AAJ7SSE1_PETMA</name>
<organism evidence="13 14">
    <name type="scientific">Petromyzon marinus</name>
    <name type="common">Sea lamprey</name>
    <dbReference type="NCBI Taxonomy" id="7757"/>
    <lineage>
        <taxon>Eukaryota</taxon>
        <taxon>Metazoa</taxon>
        <taxon>Chordata</taxon>
        <taxon>Craniata</taxon>
        <taxon>Vertebrata</taxon>
        <taxon>Cyclostomata</taxon>
        <taxon>Hyperoartia</taxon>
        <taxon>Petromyzontiformes</taxon>
        <taxon>Petromyzontidae</taxon>
        <taxon>Petromyzon</taxon>
    </lineage>
</organism>
<evidence type="ECO:0000256" key="1">
    <source>
        <dbReference type="ARBA" id="ARBA00004389"/>
    </source>
</evidence>
<dbReference type="GO" id="GO:0009306">
    <property type="term" value="P:protein secretion"/>
    <property type="evidence" value="ECO:0007669"/>
    <property type="project" value="TreeGrafter"/>
</dbReference>
<feature type="region of interest" description="Disordered" evidence="9">
    <location>
        <begin position="332"/>
        <end position="360"/>
    </location>
</feature>
<keyword evidence="4" id="KW-0256">Endoplasmic reticulum</keyword>
<evidence type="ECO:0000313" key="13">
    <source>
        <dbReference type="Proteomes" id="UP001318040"/>
    </source>
</evidence>
<dbReference type="GO" id="GO:0035459">
    <property type="term" value="P:vesicle cargo loading"/>
    <property type="evidence" value="ECO:0007669"/>
    <property type="project" value="TreeGrafter"/>
</dbReference>
<dbReference type="InterPro" id="IPR001452">
    <property type="entry name" value="SH3_domain"/>
</dbReference>
<dbReference type="PANTHER" id="PTHR23158:SF33">
    <property type="entry name" value="TRANSPORT AND GOLGI ORGANIZATION PROTEIN 1"/>
    <property type="match status" value="1"/>
</dbReference>
<evidence type="ECO:0000256" key="9">
    <source>
        <dbReference type="SAM" id="MobiDB-lite"/>
    </source>
</evidence>
<dbReference type="GeneID" id="116939474"/>
<feature type="coiled-coil region" evidence="8">
    <location>
        <begin position="889"/>
        <end position="916"/>
    </location>
</feature>
<proteinExistence type="predicted"/>
<feature type="transmembrane region" description="Helical" evidence="10">
    <location>
        <begin position="619"/>
        <end position="640"/>
    </location>
</feature>
<dbReference type="PROSITE" id="PS50002">
    <property type="entry name" value="SH3"/>
    <property type="match status" value="1"/>
</dbReference>
<dbReference type="SMART" id="SM00326">
    <property type="entry name" value="SH3"/>
    <property type="match status" value="1"/>
</dbReference>
<feature type="coiled-coil region" evidence="8">
    <location>
        <begin position="679"/>
        <end position="734"/>
    </location>
</feature>
<dbReference type="GO" id="GO:0006888">
    <property type="term" value="P:endoplasmic reticulum to Golgi vesicle-mediated transport"/>
    <property type="evidence" value="ECO:0007669"/>
    <property type="project" value="TreeGrafter"/>
</dbReference>
<keyword evidence="5 8" id="KW-0175">Coiled coil</keyword>
<evidence type="ECO:0000313" key="14">
    <source>
        <dbReference type="RefSeq" id="XP_032803778.1"/>
    </source>
</evidence>
<dbReference type="KEGG" id="pmrn:116939474"/>
<accession>A0AAJ7SSE1</accession>
<keyword evidence="3 11" id="KW-0732">Signal</keyword>
<feature type="coiled-coil region" evidence="8">
    <location>
        <begin position="988"/>
        <end position="1071"/>
    </location>
</feature>
<evidence type="ECO:0000259" key="12">
    <source>
        <dbReference type="PROSITE" id="PS50002"/>
    </source>
</evidence>